<dbReference type="EMBL" id="KZ613466">
    <property type="protein sequence ID" value="PMD27008.1"/>
    <property type="molecule type" value="Genomic_DNA"/>
</dbReference>
<dbReference type="GO" id="GO:0046982">
    <property type="term" value="F:protein heterodimerization activity"/>
    <property type="evidence" value="ECO:0007669"/>
    <property type="project" value="InterPro"/>
</dbReference>
<evidence type="ECO:0000313" key="2">
    <source>
        <dbReference type="EMBL" id="PMD27008.1"/>
    </source>
</evidence>
<dbReference type="GO" id="GO:0003723">
    <property type="term" value="F:RNA binding"/>
    <property type="evidence" value="ECO:0007669"/>
    <property type="project" value="InterPro"/>
</dbReference>
<dbReference type="PANTHER" id="PTHR10602:SF0">
    <property type="entry name" value="EUKARYOTIC TRANSLATION INITIATION FACTOR 2 SUBUNIT 1"/>
    <property type="match status" value="1"/>
</dbReference>
<keyword evidence="3" id="KW-1185">Reference proteome</keyword>
<dbReference type="SUPFAM" id="SSF47113">
    <property type="entry name" value="Histone-fold"/>
    <property type="match status" value="1"/>
</dbReference>
<gene>
    <name evidence="2" type="ORF">NA56DRAFT_653896</name>
</gene>
<dbReference type="GO" id="GO:0043022">
    <property type="term" value="F:ribosome binding"/>
    <property type="evidence" value="ECO:0007669"/>
    <property type="project" value="TreeGrafter"/>
</dbReference>
<evidence type="ECO:0000313" key="3">
    <source>
        <dbReference type="Proteomes" id="UP000235672"/>
    </source>
</evidence>
<proteinExistence type="predicted"/>
<dbReference type="InterPro" id="IPR009072">
    <property type="entry name" value="Histone-fold"/>
</dbReference>
<name>A0A2J6QL59_9HELO</name>
<accession>A0A2J6QL59</accession>
<protein>
    <submittedName>
        <fullName evidence="2">Uncharacterized protein</fullName>
    </submittedName>
</protein>
<dbReference type="Proteomes" id="UP000235672">
    <property type="component" value="Unassembled WGS sequence"/>
</dbReference>
<dbReference type="OrthoDB" id="1685042at2759"/>
<dbReference type="SUPFAM" id="SSF116742">
    <property type="entry name" value="eIF2alpha middle domain-like"/>
    <property type="match status" value="1"/>
</dbReference>
<keyword evidence="1" id="KW-0648">Protein biosynthesis</keyword>
<dbReference type="PANTHER" id="PTHR10602">
    <property type="entry name" value="EUKARYOTIC TRANSLATION INITIATION FACTOR 2 SUBUNIT 1"/>
    <property type="match status" value="1"/>
</dbReference>
<dbReference type="GO" id="GO:0005850">
    <property type="term" value="C:eukaryotic translation initiation factor 2 complex"/>
    <property type="evidence" value="ECO:0007669"/>
    <property type="project" value="TreeGrafter"/>
</dbReference>
<dbReference type="Gene3D" id="1.10.20.10">
    <property type="entry name" value="Histone, subunit A"/>
    <property type="match status" value="1"/>
</dbReference>
<dbReference type="GO" id="GO:0003743">
    <property type="term" value="F:translation initiation factor activity"/>
    <property type="evidence" value="ECO:0007669"/>
    <property type="project" value="InterPro"/>
</dbReference>
<evidence type="ECO:0000256" key="1">
    <source>
        <dbReference type="ARBA" id="ARBA00022917"/>
    </source>
</evidence>
<dbReference type="GO" id="GO:0033290">
    <property type="term" value="C:eukaryotic 48S preinitiation complex"/>
    <property type="evidence" value="ECO:0007669"/>
    <property type="project" value="TreeGrafter"/>
</dbReference>
<dbReference type="AlphaFoldDB" id="A0A2J6QL59"/>
<sequence>MAPRISNDGPKAKGGLNQRLRGQVLVPKERKVKERFCPDEGISDIAIQILSNYLNQLYQWSVNLPIYTRARRDITRGRWSIRLCDIVAEKTPYPIEDLHKRITWPLNKNYGHGAEAFKLLRTNPDVWQEVSSANNVVAEELKSYKRKCLTPQPITARADVEVTYFRYEGIGRSMEQVATQAMKLKYQDKKEVTLSTRAVCTAIVLIFPPELSAHALHECDTAARKALCKERK</sequence>
<dbReference type="InterPro" id="IPR011488">
    <property type="entry name" value="TIF_2_asu"/>
</dbReference>
<organism evidence="2 3">
    <name type="scientific">Hyaloscypha hepaticicola</name>
    <dbReference type="NCBI Taxonomy" id="2082293"/>
    <lineage>
        <taxon>Eukaryota</taxon>
        <taxon>Fungi</taxon>
        <taxon>Dikarya</taxon>
        <taxon>Ascomycota</taxon>
        <taxon>Pezizomycotina</taxon>
        <taxon>Leotiomycetes</taxon>
        <taxon>Helotiales</taxon>
        <taxon>Hyaloscyphaceae</taxon>
        <taxon>Hyaloscypha</taxon>
    </lineage>
</organism>
<dbReference type="InterPro" id="IPR024054">
    <property type="entry name" value="TIF2_asu_middle_sf"/>
</dbReference>
<reference evidence="2 3" key="1">
    <citation type="submission" date="2016-05" db="EMBL/GenBank/DDBJ databases">
        <title>A degradative enzymes factory behind the ericoid mycorrhizal symbiosis.</title>
        <authorList>
            <consortium name="DOE Joint Genome Institute"/>
            <person name="Martino E."/>
            <person name="Morin E."/>
            <person name="Grelet G."/>
            <person name="Kuo A."/>
            <person name="Kohler A."/>
            <person name="Daghino S."/>
            <person name="Barry K."/>
            <person name="Choi C."/>
            <person name="Cichocki N."/>
            <person name="Clum A."/>
            <person name="Copeland A."/>
            <person name="Hainaut M."/>
            <person name="Haridas S."/>
            <person name="Labutti K."/>
            <person name="Lindquist E."/>
            <person name="Lipzen A."/>
            <person name="Khouja H.-R."/>
            <person name="Murat C."/>
            <person name="Ohm R."/>
            <person name="Olson A."/>
            <person name="Spatafora J."/>
            <person name="Veneault-Fourrey C."/>
            <person name="Henrissat B."/>
            <person name="Grigoriev I."/>
            <person name="Martin F."/>
            <person name="Perotto S."/>
        </authorList>
    </citation>
    <scope>NUCLEOTIDE SEQUENCE [LARGE SCALE GENOMIC DNA]</scope>
    <source>
        <strain evidence="2 3">UAMH 7357</strain>
    </source>
</reference>
<dbReference type="STRING" id="1745343.A0A2J6QL59"/>
<dbReference type="Gene3D" id="1.10.150.190">
    <property type="entry name" value="Translation initiation factor 2, subunit 1, domain 2"/>
    <property type="match status" value="1"/>
</dbReference>
<dbReference type="Pfam" id="PF07541">
    <property type="entry name" value="EIF_2_alpha"/>
    <property type="match status" value="1"/>
</dbReference>